<sequence>MVIQIQIFSIAALRPPLTIDHIKAQLSLIYDEHIAVRVCMRFGAEPTFSFKQQVRMLWQELKACQDIVVSYRMLESLFGIKKSRISEIVVSNEVTERNIPNKRRFSDNDEIVMLLEITDRFQSGKPFAHQNFINYINEEFHAVVGRKFVDSFLDRHNDKVTSRWCIPREGGRMEVSRDETTRYRSELDQYVVDKPTCAIIVIDECGCQNWPDARPQLMLVPSDATQGQLRYKVKRNGHLYNVMPAISLCGDTLPPLLVTKRLTLDIDVHATGLRENEDVIIVHRPKGCINTLIFRAWVIDVLLPYVDSLRPDKLGADQEAILIMDNLPAHKNVYILEILRRSNVRPVFIPAHSSHALQVEDLLTFAVLKGELKKANNESDAQTQAQRIARIVAATEAAATPSRNRSAFRRASLVTVNDNGHLYAAIDELEWNARMNELFPAVEQ</sequence>
<name>A0A5J4X220_9EUKA</name>
<dbReference type="InterPro" id="IPR036397">
    <property type="entry name" value="RNaseH_sf"/>
</dbReference>
<reference evidence="2 3" key="1">
    <citation type="submission" date="2019-03" db="EMBL/GenBank/DDBJ databases">
        <title>Single cell metagenomics reveals metabolic interactions within the superorganism composed of flagellate Streblomastix strix and complex community of Bacteroidetes bacteria on its surface.</title>
        <authorList>
            <person name="Treitli S.C."/>
            <person name="Kolisko M."/>
            <person name="Husnik F."/>
            <person name="Keeling P."/>
            <person name="Hampl V."/>
        </authorList>
    </citation>
    <scope>NUCLEOTIDE SEQUENCE [LARGE SCALE GENOMIC DNA]</scope>
    <source>
        <strain evidence="2">ST1C</strain>
    </source>
</reference>
<comment type="caution">
    <text evidence="2">The sequence shown here is derived from an EMBL/GenBank/DDBJ whole genome shotgun (WGS) entry which is preliminary data.</text>
</comment>
<dbReference type="Gene3D" id="3.30.420.10">
    <property type="entry name" value="Ribonuclease H-like superfamily/Ribonuclease H"/>
    <property type="match status" value="1"/>
</dbReference>
<dbReference type="Proteomes" id="UP000324800">
    <property type="component" value="Unassembled WGS sequence"/>
</dbReference>
<dbReference type="AlphaFoldDB" id="A0A5J4X220"/>
<dbReference type="Pfam" id="PF03184">
    <property type="entry name" value="DDE_1"/>
    <property type="match status" value="1"/>
</dbReference>
<protein>
    <recommendedName>
        <fullName evidence="1">DDE-1 domain-containing protein</fullName>
    </recommendedName>
</protein>
<evidence type="ECO:0000313" key="3">
    <source>
        <dbReference type="Proteomes" id="UP000324800"/>
    </source>
</evidence>
<proteinExistence type="predicted"/>
<dbReference type="EMBL" id="SNRW01000499">
    <property type="protein sequence ID" value="KAA6400792.1"/>
    <property type="molecule type" value="Genomic_DNA"/>
</dbReference>
<dbReference type="InterPro" id="IPR004875">
    <property type="entry name" value="DDE_SF_endonuclease_dom"/>
</dbReference>
<dbReference type="GO" id="GO:0003676">
    <property type="term" value="F:nucleic acid binding"/>
    <property type="evidence" value="ECO:0007669"/>
    <property type="project" value="InterPro"/>
</dbReference>
<feature type="domain" description="DDE-1" evidence="1">
    <location>
        <begin position="249"/>
        <end position="384"/>
    </location>
</feature>
<evidence type="ECO:0000259" key="1">
    <source>
        <dbReference type="Pfam" id="PF03184"/>
    </source>
</evidence>
<organism evidence="2 3">
    <name type="scientific">Streblomastix strix</name>
    <dbReference type="NCBI Taxonomy" id="222440"/>
    <lineage>
        <taxon>Eukaryota</taxon>
        <taxon>Metamonada</taxon>
        <taxon>Preaxostyla</taxon>
        <taxon>Oxymonadida</taxon>
        <taxon>Streblomastigidae</taxon>
        <taxon>Streblomastix</taxon>
    </lineage>
</organism>
<gene>
    <name evidence="2" type="ORF">EZS28_003681</name>
</gene>
<evidence type="ECO:0000313" key="2">
    <source>
        <dbReference type="EMBL" id="KAA6400792.1"/>
    </source>
</evidence>
<dbReference type="OrthoDB" id="10065929at2759"/>
<accession>A0A5J4X220</accession>